<evidence type="ECO:0000256" key="1">
    <source>
        <dbReference type="ARBA" id="ARBA00004429"/>
    </source>
</evidence>
<keyword evidence="6 8" id="KW-1133">Transmembrane helix</keyword>
<dbReference type="Gene3D" id="3.30.70.1440">
    <property type="entry name" value="Multidrug efflux transporter AcrB pore domain"/>
    <property type="match status" value="1"/>
</dbReference>
<dbReference type="AlphaFoldDB" id="A0A0W0ZZG5"/>
<proteinExistence type="predicted"/>
<feature type="transmembrane region" description="Helical" evidence="8">
    <location>
        <begin position="355"/>
        <end position="373"/>
    </location>
</feature>
<dbReference type="SUPFAM" id="SSF82693">
    <property type="entry name" value="Multidrug efflux transporter AcrB pore domain, PN1, PN2, PC1 and PC2 subdomains"/>
    <property type="match status" value="3"/>
</dbReference>
<evidence type="ECO:0000256" key="8">
    <source>
        <dbReference type="SAM" id="Phobius"/>
    </source>
</evidence>
<dbReference type="PANTHER" id="PTHR32063">
    <property type="match status" value="1"/>
</dbReference>
<evidence type="ECO:0000256" key="2">
    <source>
        <dbReference type="ARBA" id="ARBA00022448"/>
    </source>
</evidence>
<comment type="caution">
    <text evidence="9">The sequence shown here is derived from an EMBL/GenBank/DDBJ whole genome shotgun (WGS) entry which is preliminary data.</text>
</comment>
<evidence type="ECO:0000256" key="5">
    <source>
        <dbReference type="ARBA" id="ARBA00022692"/>
    </source>
</evidence>
<evidence type="ECO:0000256" key="4">
    <source>
        <dbReference type="ARBA" id="ARBA00022519"/>
    </source>
</evidence>
<evidence type="ECO:0000256" key="3">
    <source>
        <dbReference type="ARBA" id="ARBA00022475"/>
    </source>
</evidence>
<sequence length="1005" mass="111530">MKFTSYFLKHPVIAIILNSMILLLGILCFHSLSLREYPDISFPVITVNTHYPNASPELVESVVTNVLEDQLAGVEGLELMTSRSKPEKSHITLRFRPGTSMDKALNATHEATRLAQAELPTIVKAPIIERQRQTDGLPFIGIALESSSLNFGELTHYANLNLKNIFRSLKGVASVDVWGQPFTYSIQLDQKKLYTFGINVDEVANAIANNRLSLPAGNYQNKIPTTLDFELKTPEDYENLIIKTQNHYPVFLKSLARIQLTTDNNQFRVKVNGHSGLVLAINRANDANPIEVSQSVRKELNALKKGLPDDIKTKIIIDQSEFIKASLKNIQSSILESIFLVLIIIFIFLRNIRATIIPLIAIPISLLGSLLFLKIAGFTINQMTLLAMVLAVGLVVDDAIIVLENIWRHIEDDLSPMDAALKGSKQIGFAIVAMTLTLTSVYAPIALIDGMIGQLFIEFAVALAGSVFISGIVALTLSPLMCATFLHKNTKHLWPAIDGFLNKLAQYYYKLLSIIIYRKKTTLLILLTSLSLSLLFYKMMPGETAPKEDRSLVGIYTPPLSGDNLDTLEANTKRVQQSIGKVPEAKNTLTFLGNWGSSIVMPLKAHKQRNRSAEQIVNSLKPKTEQLPSVDASVWSWDSGLPGVEDTRNNSELELVISTTENFRQLFDATEHFKKILDQSKEFASTRYDLRLDSMGYSINIDKNALAQLGLTPAQLAKTIEVFFSGDKSMSFQKDGVSYNLTLEGSSKPWTLNELYLTTPSGKRISLGAVAQMKRRAQPTAMEHVNQMRSTTLYAQLPEKQSFKKGMNNLLKLAKENLPNQYKLSWAGAAKAYNESSHTMVLLFALSILFIYAILAAQFENFVYPFIILFTVPLACFGALLFAYLFGQSLNIFTQIGLVTLVGLISKHGILIVEFANQLQKEGFTLVEAIKKSCSLRLRPILMTTGAMVFGAIPLVLSHDAGAEARHAIGVVLIGGLCIGTFFTLFILPAIYFMISQIIKRPRKV</sequence>
<dbReference type="InterPro" id="IPR001036">
    <property type="entry name" value="Acrflvin-R"/>
</dbReference>
<dbReference type="Gene3D" id="3.30.2090.10">
    <property type="entry name" value="Multidrug efflux transporter AcrB TolC docking domain, DN and DC subdomains"/>
    <property type="match status" value="2"/>
</dbReference>
<dbReference type="PANTHER" id="PTHR32063:SF28">
    <property type="entry name" value="BLR2861 PROTEIN"/>
    <property type="match status" value="1"/>
</dbReference>
<dbReference type="OrthoDB" id="9758297at2"/>
<name>A0A0W0ZZG5_9GAMM</name>
<dbReference type="FunFam" id="1.20.1640.10:FF:000001">
    <property type="entry name" value="Efflux pump membrane transporter"/>
    <property type="match status" value="1"/>
</dbReference>
<feature type="transmembrane region" description="Helical" evidence="8">
    <location>
        <begin position="12"/>
        <end position="32"/>
    </location>
</feature>
<accession>A0A0W0ZZG5</accession>
<evidence type="ECO:0000313" key="10">
    <source>
        <dbReference type="Proteomes" id="UP000054693"/>
    </source>
</evidence>
<evidence type="ECO:0000256" key="6">
    <source>
        <dbReference type="ARBA" id="ARBA00022989"/>
    </source>
</evidence>
<keyword evidence="7 8" id="KW-0472">Membrane</keyword>
<dbReference type="Gene3D" id="3.30.70.1320">
    <property type="entry name" value="Multidrug efflux transporter AcrB pore domain like"/>
    <property type="match status" value="1"/>
</dbReference>
<feature type="transmembrane region" description="Helical" evidence="8">
    <location>
        <begin position="385"/>
        <end position="407"/>
    </location>
</feature>
<protein>
    <submittedName>
        <fullName evidence="9">Integral membrane protein, AcrB/AcrD/AcrF family</fullName>
    </submittedName>
</protein>
<dbReference type="STRING" id="40335.Ltuc_2344"/>
<keyword evidence="3" id="KW-1003">Cell membrane</keyword>
<evidence type="ECO:0000313" key="9">
    <source>
        <dbReference type="EMBL" id="KTD74497.1"/>
    </source>
</evidence>
<dbReference type="Gene3D" id="1.20.1640.10">
    <property type="entry name" value="Multidrug efflux transporter AcrB transmembrane domain"/>
    <property type="match status" value="2"/>
</dbReference>
<dbReference type="GO" id="GO:0005886">
    <property type="term" value="C:plasma membrane"/>
    <property type="evidence" value="ECO:0007669"/>
    <property type="project" value="UniProtKB-SubCell"/>
</dbReference>
<comment type="subcellular location">
    <subcellularLocation>
        <location evidence="1">Cell inner membrane</location>
        <topology evidence="1">Multi-pass membrane protein</topology>
    </subcellularLocation>
</comment>
<dbReference type="Proteomes" id="UP000054693">
    <property type="component" value="Unassembled WGS sequence"/>
</dbReference>
<feature type="transmembrane region" description="Helical" evidence="8">
    <location>
        <begin position="333"/>
        <end position="349"/>
    </location>
</feature>
<feature type="transmembrane region" description="Helical" evidence="8">
    <location>
        <begin position="460"/>
        <end position="486"/>
    </location>
</feature>
<keyword evidence="4" id="KW-0997">Cell inner membrane</keyword>
<keyword evidence="2" id="KW-0813">Transport</keyword>
<dbReference type="EMBL" id="LNZA01000001">
    <property type="protein sequence ID" value="KTD74497.1"/>
    <property type="molecule type" value="Genomic_DNA"/>
</dbReference>
<dbReference type="PRINTS" id="PR00702">
    <property type="entry name" value="ACRIFLAVINRP"/>
</dbReference>
<feature type="transmembrane region" description="Helical" evidence="8">
    <location>
        <begin position="938"/>
        <end position="957"/>
    </location>
</feature>
<organism evidence="9 10">
    <name type="scientific">Legionella tucsonensis</name>
    <dbReference type="NCBI Taxonomy" id="40335"/>
    <lineage>
        <taxon>Bacteria</taxon>
        <taxon>Pseudomonadati</taxon>
        <taxon>Pseudomonadota</taxon>
        <taxon>Gammaproteobacteria</taxon>
        <taxon>Legionellales</taxon>
        <taxon>Legionellaceae</taxon>
        <taxon>Legionella</taxon>
    </lineage>
</organism>
<dbReference type="Gene3D" id="3.30.70.1430">
    <property type="entry name" value="Multidrug efflux transporter AcrB pore domain"/>
    <property type="match status" value="2"/>
</dbReference>
<evidence type="ECO:0000256" key="7">
    <source>
        <dbReference type="ARBA" id="ARBA00023136"/>
    </source>
</evidence>
<keyword evidence="10" id="KW-1185">Reference proteome</keyword>
<dbReference type="SUPFAM" id="SSF82866">
    <property type="entry name" value="Multidrug efflux transporter AcrB transmembrane domain"/>
    <property type="match status" value="2"/>
</dbReference>
<gene>
    <name evidence="9" type="ORF">Ltuc_2344</name>
</gene>
<feature type="transmembrane region" description="Helical" evidence="8">
    <location>
        <begin position="837"/>
        <end position="855"/>
    </location>
</feature>
<keyword evidence="5 8" id="KW-0812">Transmembrane</keyword>
<feature type="transmembrane region" description="Helical" evidence="8">
    <location>
        <begin position="427"/>
        <end position="448"/>
    </location>
</feature>
<dbReference type="PATRIC" id="fig|40335.7.peg.2501"/>
<feature type="transmembrane region" description="Helical" evidence="8">
    <location>
        <begin position="969"/>
        <end position="995"/>
    </location>
</feature>
<reference evidence="9 10" key="1">
    <citation type="submission" date="2015-11" db="EMBL/GenBank/DDBJ databases">
        <title>Genomic analysis of 38 Legionella species identifies large and diverse effector repertoires.</title>
        <authorList>
            <person name="Burstein D."/>
            <person name="Amaro F."/>
            <person name="Zusman T."/>
            <person name="Lifshitz Z."/>
            <person name="Cohen O."/>
            <person name="Gilbert J.A."/>
            <person name="Pupko T."/>
            <person name="Shuman H.A."/>
            <person name="Segal G."/>
        </authorList>
    </citation>
    <scope>NUCLEOTIDE SEQUENCE [LARGE SCALE GENOMIC DNA]</scope>
    <source>
        <strain evidence="9 10">ATCC 49180</strain>
    </source>
</reference>
<dbReference type="GO" id="GO:0042910">
    <property type="term" value="F:xenobiotic transmembrane transporter activity"/>
    <property type="evidence" value="ECO:0007669"/>
    <property type="project" value="TreeGrafter"/>
</dbReference>
<dbReference type="RefSeq" id="WP_058521451.1">
    <property type="nucleotide sequence ID" value="NZ_CAAAIP010000003.1"/>
</dbReference>
<dbReference type="Pfam" id="PF00873">
    <property type="entry name" value="ACR_tran"/>
    <property type="match status" value="1"/>
</dbReference>
<feature type="transmembrane region" description="Helical" evidence="8">
    <location>
        <begin position="862"/>
        <end position="886"/>
    </location>
</feature>
<dbReference type="SUPFAM" id="SSF82714">
    <property type="entry name" value="Multidrug efflux transporter AcrB TolC docking domain, DN and DC subdomains"/>
    <property type="match status" value="2"/>
</dbReference>
<feature type="transmembrane region" description="Helical" evidence="8">
    <location>
        <begin position="521"/>
        <end position="540"/>
    </location>
</feature>
<dbReference type="InterPro" id="IPR027463">
    <property type="entry name" value="AcrB_DN_DC_subdom"/>
</dbReference>